<accession>A0ABV2AND3</accession>
<evidence type="ECO:0000313" key="2">
    <source>
        <dbReference type="EMBL" id="MES1920888.1"/>
    </source>
</evidence>
<comment type="caution">
    <text evidence="2">The sequence shown here is derived from an EMBL/GenBank/DDBJ whole genome shotgun (WGS) entry which is preliminary data.</text>
</comment>
<organism evidence="2 3">
    <name type="scientific">Bonamia ostreae</name>
    <dbReference type="NCBI Taxonomy" id="126728"/>
    <lineage>
        <taxon>Eukaryota</taxon>
        <taxon>Sar</taxon>
        <taxon>Rhizaria</taxon>
        <taxon>Endomyxa</taxon>
        <taxon>Ascetosporea</taxon>
        <taxon>Haplosporida</taxon>
        <taxon>Bonamia</taxon>
    </lineage>
</organism>
<reference evidence="2 3" key="1">
    <citation type="journal article" date="2024" name="BMC Biol.">
        <title>Comparative genomics of Ascetosporea gives new insight into the evolutionary basis for animal parasitism in Rhizaria.</title>
        <authorList>
            <person name="Hiltunen Thoren M."/>
            <person name="Onut-Brannstrom I."/>
            <person name="Alfjorden A."/>
            <person name="Peckova H."/>
            <person name="Swords F."/>
            <person name="Hooper C."/>
            <person name="Holzer A.S."/>
            <person name="Bass D."/>
            <person name="Burki F."/>
        </authorList>
    </citation>
    <scope>NUCLEOTIDE SEQUENCE [LARGE SCALE GENOMIC DNA]</scope>
    <source>
        <strain evidence="2">20-A016</strain>
    </source>
</reference>
<evidence type="ECO:0000313" key="3">
    <source>
        <dbReference type="Proteomes" id="UP001439008"/>
    </source>
</evidence>
<proteinExistence type="predicted"/>
<feature type="region of interest" description="Disordered" evidence="1">
    <location>
        <begin position="126"/>
        <end position="145"/>
    </location>
</feature>
<evidence type="ECO:0000256" key="1">
    <source>
        <dbReference type="SAM" id="MobiDB-lite"/>
    </source>
</evidence>
<dbReference type="EMBL" id="JBDODL010000932">
    <property type="protein sequence ID" value="MES1920888.1"/>
    <property type="molecule type" value="Genomic_DNA"/>
</dbReference>
<name>A0ABV2AND3_9EUKA</name>
<gene>
    <name evidence="2" type="ORF">MHBO_002505</name>
</gene>
<keyword evidence="3" id="KW-1185">Reference proteome</keyword>
<dbReference type="Proteomes" id="UP001439008">
    <property type="component" value="Unassembled WGS sequence"/>
</dbReference>
<protein>
    <submittedName>
        <fullName evidence="2">Uncharacterized protein</fullName>
    </submittedName>
</protein>
<sequence>MNGFNEPLNISIRSNERVIVVSGAKPNDLIEFKANNLHFDKKTIDGIVYFYYFPEDGIYSVDILCNKTVIKNYRLIPARLREEFVDHRNNKINEKEENIWSFRIPFSNKKLNINFDNLRSSHLSEELHGHKTEETTDTQPLLSSK</sequence>